<keyword evidence="6 8" id="KW-0472">Membrane</keyword>
<accession>A0A934TMK0</accession>
<reference evidence="10" key="1">
    <citation type="submission" date="2017-05" db="EMBL/GenBank/DDBJ databases">
        <authorList>
            <person name="Imhoff J.F."/>
            <person name="Rahn T."/>
            <person name="Kuenzel S."/>
            <person name="Neulinger S.C."/>
        </authorList>
    </citation>
    <scope>NUCLEOTIDE SEQUENCE</scope>
    <source>
        <strain evidence="10">LMG 28126</strain>
    </source>
</reference>
<proteinExistence type="predicted"/>
<evidence type="ECO:0000256" key="6">
    <source>
        <dbReference type="ARBA" id="ARBA00023136"/>
    </source>
</evidence>
<evidence type="ECO:0000256" key="8">
    <source>
        <dbReference type="SAM" id="Phobius"/>
    </source>
</evidence>
<dbReference type="AlphaFoldDB" id="A0A934TMK0"/>
<dbReference type="InterPro" id="IPR010656">
    <property type="entry name" value="DctM"/>
</dbReference>
<dbReference type="EMBL" id="NHSD01000302">
    <property type="protein sequence ID" value="MBK5928388.1"/>
    <property type="molecule type" value="Genomic_DNA"/>
</dbReference>
<evidence type="ECO:0000256" key="7">
    <source>
        <dbReference type="RuleBase" id="RU369079"/>
    </source>
</evidence>
<keyword evidence="4 8" id="KW-0812">Transmembrane</keyword>
<evidence type="ECO:0000256" key="4">
    <source>
        <dbReference type="ARBA" id="ARBA00022692"/>
    </source>
</evidence>
<keyword evidence="3 7" id="KW-0997">Cell inner membrane</keyword>
<evidence type="ECO:0000256" key="1">
    <source>
        <dbReference type="ARBA" id="ARBA00004429"/>
    </source>
</evidence>
<dbReference type="Proteomes" id="UP000706333">
    <property type="component" value="Unassembled WGS sequence"/>
</dbReference>
<gene>
    <name evidence="10" type="ORF">CCR87_13780</name>
</gene>
<feature type="transmembrane region" description="Helical" evidence="8">
    <location>
        <begin position="52"/>
        <end position="75"/>
    </location>
</feature>
<dbReference type="Pfam" id="PF06808">
    <property type="entry name" value="DctM"/>
    <property type="match status" value="1"/>
</dbReference>
<feature type="transmembrane region" description="Helical" evidence="8">
    <location>
        <begin position="222"/>
        <end position="245"/>
    </location>
</feature>
<evidence type="ECO:0000313" key="10">
    <source>
        <dbReference type="EMBL" id="MBK5928388.1"/>
    </source>
</evidence>
<evidence type="ECO:0000256" key="5">
    <source>
        <dbReference type="ARBA" id="ARBA00022989"/>
    </source>
</evidence>
<feature type="transmembrane region" description="Helical" evidence="8">
    <location>
        <begin position="251"/>
        <end position="268"/>
    </location>
</feature>
<feature type="transmembrane region" description="Helical" evidence="8">
    <location>
        <begin position="367"/>
        <end position="388"/>
    </location>
</feature>
<feature type="transmembrane region" description="Helical" evidence="8">
    <location>
        <begin position="99"/>
        <end position="124"/>
    </location>
</feature>
<dbReference type="InterPro" id="IPR004681">
    <property type="entry name" value="TRAP_DctM"/>
</dbReference>
<evidence type="ECO:0000259" key="9">
    <source>
        <dbReference type="Pfam" id="PF06808"/>
    </source>
</evidence>
<keyword evidence="2" id="KW-1003">Cell membrane</keyword>
<feature type="transmembrane region" description="Helical" evidence="8">
    <location>
        <begin position="322"/>
        <end position="339"/>
    </location>
</feature>
<protein>
    <submittedName>
        <fullName evidence="10">C4-dicarboxylate ABC transporter permease</fullName>
    </submittedName>
</protein>
<feature type="transmembrane region" description="Helical" evidence="8">
    <location>
        <begin position="145"/>
        <end position="167"/>
    </location>
</feature>
<keyword evidence="11" id="KW-1185">Reference proteome</keyword>
<reference evidence="10" key="2">
    <citation type="journal article" date="2020" name="Microorganisms">
        <title>Osmotic Adaptation and Compatible Solute Biosynthesis of Phototrophic Bacteria as Revealed from Genome Analyses.</title>
        <authorList>
            <person name="Imhoff J.F."/>
            <person name="Rahn T."/>
            <person name="Kunzel S."/>
            <person name="Keller A."/>
            <person name="Neulinger S.C."/>
        </authorList>
    </citation>
    <scope>NUCLEOTIDE SEQUENCE</scope>
    <source>
        <strain evidence="10">LMG 28126</strain>
    </source>
</reference>
<dbReference type="RefSeq" id="WP_201158153.1">
    <property type="nucleotide sequence ID" value="NZ_NHSD01000302.1"/>
</dbReference>
<organism evidence="10 11">
    <name type="scientific">Rhodobaculum claviforme</name>
    <dbReference type="NCBI Taxonomy" id="1549854"/>
    <lineage>
        <taxon>Bacteria</taxon>
        <taxon>Pseudomonadati</taxon>
        <taxon>Pseudomonadota</taxon>
        <taxon>Alphaproteobacteria</taxon>
        <taxon>Rhodobacterales</taxon>
        <taxon>Paracoccaceae</taxon>
        <taxon>Rhodobaculum</taxon>
    </lineage>
</organism>
<feature type="transmembrane region" description="Helical" evidence="8">
    <location>
        <begin position="400"/>
        <end position="427"/>
    </location>
</feature>
<feature type="transmembrane region" description="Helical" evidence="8">
    <location>
        <begin position="280"/>
        <end position="302"/>
    </location>
</feature>
<evidence type="ECO:0000313" key="11">
    <source>
        <dbReference type="Proteomes" id="UP000706333"/>
    </source>
</evidence>
<feature type="domain" description="TRAP C4-dicarboxylate transport system permease DctM subunit" evidence="9">
    <location>
        <begin position="13"/>
        <end position="426"/>
    </location>
</feature>
<sequence>MAGPLVLIGAAGLLLGLFVAGVPVFLAFLALNTAGVALFMGPQAFGMVANSIFTTATTGTLTAIALFVLMGEILFRSGAAEVLFDAVDRLVGRMRGRQFVLAGVLSTVFGALSGSNMAVAALMARTIFPGMERRGYDRNLSIGMILGGASLAPVIPPSVLVIIIATLAKVSVAGLLVAGVLPGLLLGAAFVGYALLRVRLNPDLAPPPETPAKGTAAPVGRALLHCVPFAGLIVLVVGLILFGIATPSESAAAGVLGALAIAAMFRRASLEMLVGALRSAVLLTAMILIIMASSTLFSQLLAISGASAQITRFVSDLGWPPVAMLLAMMALVFVFCLFIDQVAVMLVIIPIYAPLVALLGFDPMWFWLLMLLNVTVGGITPPFGYAMFAFRGAAPQVPMAALFAAAWPFVGLFLLVMLIVGLVPGLATWLPSLL</sequence>
<name>A0A934TMK0_9RHOB</name>
<comment type="subcellular location">
    <subcellularLocation>
        <location evidence="1 7">Cell inner membrane</location>
        <topology evidence="1 7">Multi-pass membrane protein</topology>
    </subcellularLocation>
</comment>
<dbReference type="GO" id="GO:0005886">
    <property type="term" value="C:plasma membrane"/>
    <property type="evidence" value="ECO:0007669"/>
    <property type="project" value="UniProtKB-SubCell"/>
</dbReference>
<keyword evidence="5 8" id="KW-1133">Transmembrane helix</keyword>
<feature type="transmembrane region" description="Helical" evidence="8">
    <location>
        <begin position="6"/>
        <end position="31"/>
    </location>
</feature>
<keyword evidence="7" id="KW-0813">Transport</keyword>
<dbReference type="PIRSF" id="PIRSF006066">
    <property type="entry name" value="HI0050"/>
    <property type="match status" value="1"/>
</dbReference>
<dbReference type="PANTHER" id="PTHR33362:SF5">
    <property type="entry name" value="C4-DICARBOXYLATE TRAP TRANSPORTER LARGE PERMEASE PROTEIN DCTM"/>
    <property type="match status" value="1"/>
</dbReference>
<dbReference type="PANTHER" id="PTHR33362">
    <property type="entry name" value="SIALIC ACID TRAP TRANSPORTER PERMEASE PROTEIN SIAT-RELATED"/>
    <property type="match status" value="1"/>
</dbReference>
<feature type="transmembrane region" description="Helical" evidence="8">
    <location>
        <begin position="344"/>
        <end position="361"/>
    </location>
</feature>
<evidence type="ECO:0000256" key="3">
    <source>
        <dbReference type="ARBA" id="ARBA00022519"/>
    </source>
</evidence>
<comment type="function">
    <text evidence="7">Part of the tripartite ATP-independent periplasmic (TRAP) transport system.</text>
</comment>
<dbReference type="GO" id="GO:0022857">
    <property type="term" value="F:transmembrane transporter activity"/>
    <property type="evidence" value="ECO:0007669"/>
    <property type="project" value="UniProtKB-UniRule"/>
</dbReference>
<comment type="caution">
    <text evidence="10">The sequence shown here is derived from an EMBL/GenBank/DDBJ whole genome shotgun (WGS) entry which is preliminary data.</text>
</comment>
<evidence type="ECO:0000256" key="2">
    <source>
        <dbReference type="ARBA" id="ARBA00022475"/>
    </source>
</evidence>
<feature type="transmembrane region" description="Helical" evidence="8">
    <location>
        <begin position="173"/>
        <end position="196"/>
    </location>
</feature>